<sequence>MAELLFYQFCEALVRLAALRYRHLPGLEKRLHTLIHVHLIHQVSKSKAALPPPPRLPYHMEMWAGNAMAVLQAQQELLHAVWGVLAEYVATTKGTVVRQPRRQLARHITREQQQLIELENIYGPVYRVRDFMALLQNLSLLPTPQLAMQAAAALTSNYLTMNTYELEETSQKLRIEESQDAGPSPQGTTKSTAGAPSAEAEPGVPHEGGAGSKGEGMSGGAAAAAGAAAAGGPGTGPGAEGTPQRKDKSGEERHQAKGGIASGKAESGEGGRGSASSTSDASKAAGKTGGKAATKAGSGQQDGQHDGQQDGRQDWQRGSNSSNSDSSKAASKAGSEAGRRAGAEAQMDQPINTAHQELSDADVREVLCWLDAPLTYPDFLEGVARVANALLAWQHDNLKDRLNKFLTGTDGLKVALKVKIMKRDPQHREGHREQ</sequence>
<feature type="compositionally biased region" description="Basic and acidic residues" evidence="1">
    <location>
        <begin position="243"/>
        <end position="255"/>
    </location>
</feature>
<feature type="compositionally biased region" description="Low complexity" evidence="1">
    <location>
        <begin position="274"/>
        <end position="302"/>
    </location>
</feature>
<evidence type="ECO:0000256" key="1">
    <source>
        <dbReference type="SAM" id="MobiDB-lite"/>
    </source>
</evidence>
<keyword evidence="3" id="KW-1185">Reference proteome</keyword>
<evidence type="ECO:0000313" key="3">
    <source>
        <dbReference type="Proteomes" id="UP000815325"/>
    </source>
</evidence>
<accession>A0ABQ7H1X1</accession>
<evidence type="ECO:0000313" key="2">
    <source>
        <dbReference type="EMBL" id="KAF5840858.1"/>
    </source>
</evidence>
<proteinExistence type="predicted"/>
<name>A0ABQ7H1X1_DUNSA</name>
<dbReference type="Proteomes" id="UP000815325">
    <property type="component" value="Unassembled WGS sequence"/>
</dbReference>
<dbReference type="EMBL" id="MU069501">
    <property type="protein sequence ID" value="KAF5840858.1"/>
    <property type="molecule type" value="Genomic_DNA"/>
</dbReference>
<gene>
    <name evidence="2" type="ORF">DUNSADRAFT_15226</name>
</gene>
<feature type="compositionally biased region" description="Basic and acidic residues" evidence="1">
    <location>
        <begin position="303"/>
        <end position="315"/>
    </location>
</feature>
<feature type="compositionally biased region" description="Polar residues" evidence="1">
    <location>
        <begin position="185"/>
        <end position="194"/>
    </location>
</feature>
<protein>
    <submittedName>
        <fullName evidence="2">Uncharacterized protein</fullName>
    </submittedName>
</protein>
<feature type="compositionally biased region" description="Gly residues" evidence="1">
    <location>
        <begin position="229"/>
        <end position="239"/>
    </location>
</feature>
<comment type="caution">
    <text evidence="2">The sequence shown here is derived from an EMBL/GenBank/DDBJ whole genome shotgun (WGS) entry which is preliminary data.</text>
</comment>
<feature type="region of interest" description="Disordered" evidence="1">
    <location>
        <begin position="176"/>
        <end position="350"/>
    </location>
</feature>
<feature type="compositionally biased region" description="Gly residues" evidence="1">
    <location>
        <begin position="206"/>
        <end position="219"/>
    </location>
</feature>
<reference evidence="2" key="1">
    <citation type="submission" date="2017-08" db="EMBL/GenBank/DDBJ databases">
        <authorList>
            <person name="Polle J.E."/>
            <person name="Barry K."/>
            <person name="Cushman J."/>
            <person name="Schmutz J."/>
            <person name="Tran D."/>
            <person name="Hathwaick L.T."/>
            <person name="Yim W.C."/>
            <person name="Jenkins J."/>
            <person name="Mckie-Krisberg Z.M."/>
            <person name="Prochnik S."/>
            <person name="Lindquist E."/>
            <person name="Dockter R.B."/>
            <person name="Adam C."/>
            <person name="Molina H."/>
            <person name="Bunkerborg J."/>
            <person name="Jin E."/>
            <person name="Buchheim M."/>
            <person name="Magnuson J."/>
        </authorList>
    </citation>
    <scope>NUCLEOTIDE SEQUENCE</scope>
    <source>
        <strain evidence="2">CCAP 19/18</strain>
    </source>
</reference>
<feature type="compositionally biased region" description="Low complexity" evidence="1">
    <location>
        <begin position="316"/>
        <end position="336"/>
    </location>
</feature>
<organism evidence="2 3">
    <name type="scientific">Dunaliella salina</name>
    <name type="common">Green alga</name>
    <name type="synonym">Protococcus salinus</name>
    <dbReference type="NCBI Taxonomy" id="3046"/>
    <lineage>
        <taxon>Eukaryota</taxon>
        <taxon>Viridiplantae</taxon>
        <taxon>Chlorophyta</taxon>
        <taxon>core chlorophytes</taxon>
        <taxon>Chlorophyceae</taxon>
        <taxon>CS clade</taxon>
        <taxon>Chlamydomonadales</taxon>
        <taxon>Dunaliellaceae</taxon>
        <taxon>Dunaliella</taxon>
    </lineage>
</organism>